<gene>
    <name evidence="1" type="ORF">D1970_20130</name>
</gene>
<reference evidence="1 2" key="1">
    <citation type="submission" date="2018-08" db="EMBL/GenBank/DDBJ databases">
        <title>Bacillus jemisoniae sp. nov., Bacillus chryseoplanitiae sp. nov., Bacillus resnikiae sp. nov., and Bacillus frankliniae sp. nov., isolated from Viking spacecraft and associated surfaces.</title>
        <authorList>
            <person name="Seuylemezian A."/>
            <person name="Vaishampayan P."/>
        </authorList>
    </citation>
    <scope>NUCLEOTIDE SEQUENCE [LARGE SCALE GENOMIC DNA]</scope>
    <source>
        <strain evidence="1 2">JJ-247</strain>
    </source>
</reference>
<evidence type="ECO:0000313" key="2">
    <source>
        <dbReference type="Proteomes" id="UP000265816"/>
    </source>
</evidence>
<name>A0A398AWC5_9BACI</name>
<dbReference type="RefSeq" id="WP_119114642.1">
    <property type="nucleotide sequence ID" value="NZ_CBCSEO010000001.1"/>
</dbReference>
<keyword evidence="2" id="KW-1185">Reference proteome</keyword>
<sequence>MGYFLPITNTSFQYMQYADREIGTNYNPFPVGNIDAIRKLAPVQKGQDLAEPDTHRQLATMANKQKSYKRKVNHEVLKKTFAEVTGKGHYFSVSI</sequence>
<dbReference type="OrthoDB" id="2706316at2"/>
<proteinExistence type="predicted"/>
<dbReference type="EMBL" id="QWVT01000044">
    <property type="protein sequence ID" value="RID82029.1"/>
    <property type="molecule type" value="Genomic_DNA"/>
</dbReference>
<organism evidence="1 2">
    <name type="scientific">Mesobacillus zeae</name>
    <dbReference type="NCBI Taxonomy" id="1917180"/>
    <lineage>
        <taxon>Bacteria</taxon>
        <taxon>Bacillati</taxon>
        <taxon>Bacillota</taxon>
        <taxon>Bacilli</taxon>
        <taxon>Bacillales</taxon>
        <taxon>Bacillaceae</taxon>
        <taxon>Mesobacillus</taxon>
    </lineage>
</organism>
<accession>A0A398AWC5</accession>
<protein>
    <submittedName>
        <fullName evidence="1">Uncharacterized protein</fullName>
    </submittedName>
</protein>
<dbReference type="AlphaFoldDB" id="A0A398AWC5"/>
<comment type="caution">
    <text evidence="1">The sequence shown here is derived from an EMBL/GenBank/DDBJ whole genome shotgun (WGS) entry which is preliminary data.</text>
</comment>
<evidence type="ECO:0000313" key="1">
    <source>
        <dbReference type="EMBL" id="RID82029.1"/>
    </source>
</evidence>
<dbReference type="Proteomes" id="UP000265816">
    <property type="component" value="Unassembled WGS sequence"/>
</dbReference>